<keyword evidence="4 9" id="KW-0812">Transmembrane</keyword>
<organism evidence="11 12">
    <name type="scientific">Oceanisphaera sediminis</name>
    <dbReference type="NCBI Taxonomy" id="981381"/>
    <lineage>
        <taxon>Bacteria</taxon>
        <taxon>Pseudomonadati</taxon>
        <taxon>Pseudomonadota</taxon>
        <taxon>Gammaproteobacteria</taxon>
        <taxon>Aeromonadales</taxon>
        <taxon>Aeromonadaceae</taxon>
        <taxon>Oceanisphaera</taxon>
    </lineage>
</organism>
<dbReference type="EMBL" id="BAABDS010000002">
    <property type="protein sequence ID" value="GAA3699343.1"/>
    <property type="molecule type" value="Genomic_DNA"/>
</dbReference>
<keyword evidence="3" id="KW-1003">Cell membrane</keyword>
<evidence type="ECO:0000256" key="7">
    <source>
        <dbReference type="ARBA" id="ARBA00023136"/>
    </source>
</evidence>
<evidence type="ECO:0000256" key="5">
    <source>
        <dbReference type="ARBA" id="ARBA00022927"/>
    </source>
</evidence>
<proteinExistence type="inferred from homology"/>
<dbReference type="Proteomes" id="UP001501479">
    <property type="component" value="Unassembled WGS sequence"/>
</dbReference>
<dbReference type="RefSeq" id="WP_344961542.1">
    <property type="nucleotide sequence ID" value="NZ_BAABDS010000002.1"/>
</dbReference>
<feature type="transmembrane region" description="Helical" evidence="9">
    <location>
        <begin position="152"/>
        <end position="178"/>
    </location>
</feature>
<evidence type="ECO:0000256" key="6">
    <source>
        <dbReference type="ARBA" id="ARBA00022989"/>
    </source>
</evidence>
<dbReference type="InterPro" id="IPR002898">
    <property type="entry name" value="MotA_ExbB_proton_chnl"/>
</dbReference>
<dbReference type="PANTHER" id="PTHR30625">
    <property type="entry name" value="PROTEIN TOLQ"/>
    <property type="match status" value="1"/>
</dbReference>
<gene>
    <name evidence="11" type="ORF">GCM10022421_02110</name>
</gene>
<reference evidence="12" key="1">
    <citation type="journal article" date="2019" name="Int. J. Syst. Evol. Microbiol.">
        <title>The Global Catalogue of Microorganisms (GCM) 10K type strain sequencing project: providing services to taxonomists for standard genome sequencing and annotation.</title>
        <authorList>
            <consortium name="The Broad Institute Genomics Platform"/>
            <consortium name="The Broad Institute Genome Sequencing Center for Infectious Disease"/>
            <person name="Wu L."/>
            <person name="Ma J."/>
        </authorList>
    </citation>
    <scope>NUCLEOTIDE SEQUENCE [LARGE SCALE GENOMIC DNA]</scope>
    <source>
        <strain evidence="12">JCM 17329</strain>
    </source>
</reference>
<protein>
    <submittedName>
        <fullName evidence="11">MotA/TolQ/ExbB proton channel family protein</fullName>
    </submittedName>
</protein>
<feature type="domain" description="MotA/TolQ/ExbB proton channel" evidence="10">
    <location>
        <begin position="83"/>
        <end position="185"/>
    </location>
</feature>
<comment type="caution">
    <text evidence="11">The sequence shown here is derived from an EMBL/GenBank/DDBJ whole genome shotgun (WGS) entry which is preliminary data.</text>
</comment>
<keyword evidence="6 9" id="KW-1133">Transmembrane helix</keyword>
<accession>A0ABP7D4I3</accession>
<evidence type="ECO:0000256" key="8">
    <source>
        <dbReference type="RuleBase" id="RU004057"/>
    </source>
</evidence>
<evidence type="ECO:0000256" key="3">
    <source>
        <dbReference type="ARBA" id="ARBA00022475"/>
    </source>
</evidence>
<evidence type="ECO:0000259" key="10">
    <source>
        <dbReference type="Pfam" id="PF01618"/>
    </source>
</evidence>
<evidence type="ECO:0000256" key="4">
    <source>
        <dbReference type="ARBA" id="ARBA00022692"/>
    </source>
</evidence>
<evidence type="ECO:0000256" key="2">
    <source>
        <dbReference type="ARBA" id="ARBA00022448"/>
    </source>
</evidence>
<feature type="transmembrane region" description="Helical" evidence="9">
    <location>
        <begin position="12"/>
        <end position="30"/>
    </location>
</feature>
<dbReference type="InterPro" id="IPR050790">
    <property type="entry name" value="ExbB/TolQ_transport"/>
</dbReference>
<keyword evidence="12" id="KW-1185">Reference proteome</keyword>
<evidence type="ECO:0000256" key="9">
    <source>
        <dbReference type="SAM" id="Phobius"/>
    </source>
</evidence>
<comment type="subcellular location">
    <subcellularLocation>
        <location evidence="1">Cell membrane</location>
        <topology evidence="1">Multi-pass membrane protein</topology>
    </subcellularLocation>
    <subcellularLocation>
        <location evidence="8">Membrane</location>
        <topology evidence="8">Multi-pass membrane protein</topology>
    </subcellularLocation>
</comment>
<dbReference type="PANTHER" id="PTHR30625:SF15">
    <property type="entry name" value="BIOPOLYMER TRANSPORT PROTEIN EXBB"/>
    <property type="match status" value="1"/>
</dbReference>
<name>A0ABP7D4I3_9GAMM</name>
<keyword evidence="7 9" id="KW-0472">Membrane</keyword>
<evidence type="ECO:0000313" key="11">
    <source>
        <dbReference type="EMBL" id="GAA3699343.1"/>
    </source>
</evidence>
<sequence>MSFLNQLHQQLGLMSWPLILCSVLTLALWLERSLSLLWISLSGEQEKRRLRLHGNAYPEADIAAPKSQILQGCSLLVRHRDCDKTTREDLASVWLQQQRRRLHGGLRVLTLVGVISPLLGLLGTVLGLIEMFRSIGENGDPVTPALLADGLGLAMSTTAAGLLIALPAIAGAQLFGLWADRLLDKLTDELNQCNLYLEGVRLGGRAT</sequence>
<dbReference type="Pfam" id="PF01618">
    <property type="entry name" value="MotA_ExbB"/>
    <property type="match status" value="1"/>
</dbReference>
<feature type="transmembrane region" description="Helical" evidence="9">
    <location>
        <begin position="108"/>
        <end position="132"/>
    </location>
</feature>
<comment type="similarity">
    <text evidence="8">Belongs to the exbB/tolQ family.</text>
</comment>
<keyword evidence="5 8" id="KW-0653">Protein transport</keyword>
<evidence type="ECO:0000313" key="12">
    <source>
        <dbReference type="Proteomes" id="UP001501479"/>
    </source>
</evidence>
<evidence type="ECO:0000256" key="1">
    <source>
        <dbReference type="ARBA" id="ARBA00004651"/>
    </source>
</evidence>
<keyword evidence="2 8" id="KW-0813">Transport</keyword>